<keyword evidence="1" id="KW-0812">Transmembrane</keyword>
<evidence type="ECO:0008006" key="3">
    <source>
        <dbReference type="Google" id="ProtNLM"/>
    </source>
</evidence>
<keyword evidence="1" id="KW-1133">Transmembrane helix</keyword>
<keyword evidence="1" id="KW-0472">Membrane</keyword>
<name>E0XT49_9DELT</name>
<evidence type="ECO:0000256" key="1">
    <source>
        <dbReference type="SAM" id="Phobius"/>
    </source>
</evidence>
<protein>
    <recommendedName>
        <fullName evidence="3">Outer membrane protein beta-barrel domain-containing protein</fullName>
    </recommendedName>
</protein>
<feature type="transmembrane region" description="Helical" evidence="1">
    <location>
        <begin position="30"/>
        <end position="48"/>
    </location>
</feature>
<sequence>MQKLNINNKLARESVAEIFSIIQNRGRTNMKNFIVFIISIFFSVQVFAQSEDSQDVTPTEQTAKTSLAGEYIYADSYFKKSKTGVLLKWLPATGPTVFYGWRFVVYNTEKFFIGGTGFTGQYGGPDDYGTLTAAGMTAGWDFVIFDDIYVDWGLSAGGVGGRNAQQNQTSDQTIEEGGVLVEPWFGFNHKLGENTDFNYSFSLWYAPNSTTYNGAVAFNMRIDFIIN</sequence>
<reference evidence="2" key="1">
    <citation type="journal article" date="2011" name="Environ. Microbiol.">
        <title>Time-series analyses of Monterey Bay coastal microbial picoplankton using a 'genome proxy' microarray.</title>
        <authorList>
            <person name="Rich V.I."/>
            <person name="Pham V.D."/>
            <person name="Eppley J."/>
            <person name="Shi Y."/>
            <person name="DeLong E.F."/>
        </authorList>
    </citation>
    <scope>NUCLEOTIDE SEQUENCE</scope>
</reference>
<accession>E0XT49</accession>
<organism evidence="2">
    <name type="scientific">uncultured delta proteobacterium HF0130_19C20</name>
    <dbReference type="NCBI Taxonomy" id="710828"/>
    <lineage>
        <taxon>Bacteria</taxon>
        <taxon>Deltaproteobacteria</taxon>
        <taxon>environmental samples</taxon>
    </lineage>
</organism>
<dbReference type="EMBL" id="GU474869">
    <property type="protein sequence ID" value="ADI17590.1"/>
    <property type="molecule type" value="Genomic_DNA"/>
</dbReference>
<proteinExistence type="predicted"/>
<dbReference type="AlphaFoldDB" id="E0XT49"/>
<evidence type="ECO:0000313" key="2">
    <source>
        <dbReference type="EMBL" id="ADI17590.1"/>
    </source>
</evidence>